<feature type="compositionally biased region" description="Low complexity" evidence="3">
    <location>
        <begin position="54"/>
        <end position="76"/>
    </location>
</feature>
<dbReference type="InterPro" id="IPR003423">
    <property type="entry name" value="OMP_efflux"/>
</dbReference>
<protein>
    <submittedName>
        <fullName evidence="4">Efflux transporter outer membrane subunit</fullName>
    </submittedName>
</protein>
<dbReference type="InterPro" id="IPR010131">
    <property type="entry name" value="MdtP/NodT-like"/>
</dbReference>
<organism evidence="4 5">
    <name type="scientific">Burkholderia vietnamiensis</name>
    <dbReference type="NCBI Taxonomy" id="60552"/>
    <lineage>
        <taxon>Bacteria</taxon>
        <taxon>Pseudomonadati</taxon>
        <taxon>Pseudomonadota</taxon>
        <taxon>Betaproteobacteria</taxon>
        <taxon>Burkholderiales</taxon>
        <taxon>Burkholderiaceae</taxon>
        <taxon>Burkholderia</taxon>
        <taxon>Burkholderia cepacia complex</taxon>
    </lineage>
</organism>
<dbReference type="PROSITE" id="PS51257">
    <property type="entry name" value="PROKAR_LIPOPROTEIN"/>
    <property type="match status" value="1"/>
</dbReference>
<dbReference type="PANTHER" id="PTHR30203">
    <property type="entry name" value="OUTER MEMBRANE CATION EFFLUX PROTEIN"/>
    <property type="match status" value="1"/>
</dbReference>
<evidence type="ECO:0000313" key="5">
    <source>
        <dbReference type="Proteomes" id="UP000808215"/>
    </source>
</evidence>
<dbReference type="Gene3D" id="2.20.200.10">
    <property type="entry name" value="Outer membrane efflux proteins (OEP)"/>
    <property type="match status" value="1"/>
</dbReference>
<dbReference type="Proteomes" id="UP000808215">
    <property type="component" value="Unassembled WGS sequence"/>
</dbReference>
<keyword evidence="2" id="KW-1134">Transmembrane beta strand</keyword>
<comment type="similarity">
    <text evidence="1 2">Belongs to the outer membrane factor (OMF) (TC 1.B.17) family.</text>
</comment>
<evidence type="ECO:0000256" key="1">
    <source>
        <dbReference type="ARBA" id="ARBA00007613"/>
    </source>
</evidence>
<feature type="region of interest" description="Disordered" evidence="3">
    <location>
        <begin position="52"/>
        <end position="93"/>
    </location>
</feature>
<evidence type="ECO:0000256" key="2">
    <source>
        <dbReference type="RuleBase" id="RU362097"/>
    </source>
</evidence>
<feature type="compositionally biased region" description="Basic and acidic residues" evidence="3">
    <location>
        <begin position="542"/>
        <end position="590"/>
    </location>
</feature>
<keyword evidence="5" id="KW-1185">Reference proteome</keyword>
<keyword evidence="2" id="KW-0449">Lipoprotein</keyword>
<gene>
    <name evidence="4" type="ORF">I5589_22075</name>
</gene>
<reference evidence="4 5" key="1">
    <citation type="submission" date="2020-11" db="EMBL/GenBank/DDBJ databases">
        <title>Enhanced detection system for hospital associated transmission using whole genome sequencing surveillance.</title>
        <authorList>
            <person name="Harrison L.H."/>
            <person name="Van Tyne D."/>
            <person name="Marsh J.W."/>
            <person name="Griffith M.P."/>
            <person name="Snyder D.J."/>
            <person name="Cooper V.S."/>
            <person name="Mustapha M."/>
        </authorList>
    </citation>
    <scope>NUCLEOTIDE SEQUENCE [LARGE SCALE GENOMIC DNA]</scope>
    <source>
        <strain evidence="4 5">BC00020</strain>
    </source>
</reference>
<evidence type="ECO:0000256" key="3">
    <source>
        <dbReference type="SAM" id="MobiDB-lite"/>
    </source>
</evidence>
<feature type="region of interest" description="Disordered" evidence="3">
    <location>
        <begin position="542"/>
        <end position="647"/>
    </location>
</feature>
<accession>A0ABS1B047</accession>
<dbReference type="NCBIfam" id="TIGR01845">
    <property type="entry name" value="outer_NodT"/>
    <property type="match status" value="1"/>
</dbReference>
<dbReference type="Pfam" id="PF02321">
    <property type="entry name" value="OEP"/>
    <property type="match status" value="2"/>
</dbReference>
<sequence>MKTTRASRGAGGRRVPMHAIAACVAAAMFGGCTVGPDFTAPKADVPANWHDVQGGAAASTPTSTPTPGASAAAPPAERARSSPVTGADPDPRWWRTFGDPLLDRLVARAAHDNLGLQAAVLRIAQARAQVHAAAAQGLPNVRASASYQREQLGLRGIIDEQGIEQRIAGLGGPGARGAIDALEAPVNLWQAGFDASWELDLFGRVRRSVESADAQASAAVASRDDALLSLEAEVAQTYLQLRGAESQRALADELERAQRDLLDLTREQAAHGLASDLDVRSADARLAQIRAQLPQFDQQIVLLRNALAYLVGGAPGALDDWLAAPHALPQVPPIVPVGLPSTLARRRPDIRRAEADLHAATADVGVAVAQFYPDISLTGQVGLRAAHVRELAHWSHLFYSFGPAVSLPIFAGGQLVSNLRLSQARQAEAALAYRQAVLVALRDVDNALAVYRTDQTRAAALDDAVRAEQGALELARDRYRKGLSPFLDVLDAERQWSEGRQQAVQGALQTTTDLVALYKALGGGWQTSGTVGAAKVRDVASRDVVPRDEASRDEASRDEASRDEASRDEAPRDTASRDTASRDTASRDAAPRGAIPGDAASRDTASSDAASRDVVSRDVAPKDSTPGTATPSDAASPSRAATSAAFQ</sequence>
<comment type="subcellular location">
    <subcellularLocation>
        <location evidence="2">Cell membrane</location>
        <topology evidence="2">Lipid-anchor</topology>
    </subcellularLocation>
</comment>
<keyword evidence="2" id="KW-0472">Membrane</keyword>
<feature type="compositionally biased region" description="Low complexity" evidence="3">
    <location>
        <begin position="624"/>
        <end position="647"/>
    </location>
</feature>
<keyword evidence="2" id="KW-0732">Signal</keyword>
<comment type="caution">
    <text evidence="4">The sequence shown here is derived from an EMBL/GenBank/DDBJ whole genome shotgun (WGS) entry which is preliminary data.</text>
</comment>
<dbReference type="Gene3D" id="1.20.1600.10">
    <property type="entry name" value="Outer membrane efflux proteins (OEP)"/>
    <property type="match status" value="1"/>
</dbReference>
<proteinExistence type="inferred from homology"/>
<dbReference type="PANTHER" id="PTHR30203:SF25">
    <property type="entry name" value="OUTER MEMBRANE PROTEIN-RELATED"/>
    <property type="match status" value="1"/>
</dbReference>
<dbReference type="EMBL" id="JADVKH010000058">
    <property type="protein sequence ID" value="MBJ9689766.1"/>
    <property type="molecule type" value="Genomic_DNA"/>
</dbReference>
<feature type="chain" id="PRO_5044987295" evidence="2">
    <location>
        <begin position="22"/>
        <end position="647"/>
    </location>
</feature>
<name>A0ABS1B047_BURVI</name>
<evidence type="ECO:0000313" key="4">
    <source>
        <dbReference type="EMBL" id="MBJ9689766.1"/>
    </source>
</evidence>
<keyword evidence="2" id="KW-0812">Transmembrane</keyword>
<dbReference type="SUPFAM" id="SSF56954">
    <property type="entry name" value="Outer membrane efflux proteins (OEP)"/>
    <property type="match status" value="1"/>
</dbReference>
<feature type="signal peptide" evidence="2">
    <location>
        <begin position="1"/>
        <end position="21"/>
    </location>
</feature>
<feature type="compositionally biased region" description="Basic and acidic residues" evidence="3">
    <location>
        <begin position="610"/>
        <end position="621"/>
    </location>
</feature>
<feature type="compositionally biased region" description="Low complexity" evidence="3">
    <location>
        <begin position="598"/>
        <end position="609"/>
    </location>
</feature>
<keyword evidence="2" id="KW-0564">Palmitate</keyword>